<keyword evidence="1" id="KW-0808">Transferase</keyword>
<reference evidence="1" key="3">
    <citation type="submission" date="2023-07" db="EMBL/GenBank/DDBJ databases">
        <title>An improved reference 1 genome and first organelle genomes of Quercus suber.</title>
        <authorList>
            <consortium name="Genosuber Consortium"/>
            <person name="Usie A."/>
            <person name="Serra O."/>
            <person name="Barros P."/>
        </authorList>
    </citation>
    <scope>NUCLEOTIDE SEQUENCE</scope>
    <source>
        <strain evidence="1">HL8</strain>
        <tissue evidence="1">Leaves</tissue>
    </source>
</reference>
<reference evidence="1" key="2">
    <citation type="journal article" date="2018" name="Sci. Data">
        <title>The draft genome sequence of cork oak.</title>
        <authorList>
            <person name="Ramos A.M."/>
            <person name="Usie A."/>
            <person name="Barbosa P."/>
            <person name="Barros P.M."/>
            <person name="Capote T."/>
            <person name="Chaves I."/>
            <person name="Simoes F."/>
            <person name="Abreu I."/>
            <person name="Carrasquinho I."/>
            <person name="Faro C."/>
            <person name="Guimaraes J.B."/>
            <person name="Mendonca D."/>
            <person name="Nobrega F."/>
            <person name="Rodrigues L."/>
            <person name="Saibo N.J.M."/>
            <person name="Varela M.C."/>
            <person name="Egas C."/>
            <person name="Matos J."/>
            <person name="Miguel C.M."/>
            <person name="Oliveira M.M."/>
            <person name="Ricardo C.P."/>
            <person name="Goncalves S."/>
        </authorList>
    </citation>
    <scope>NUCLEOTIDE SEQUENCE [LARGE SCALE GENOMIC DNA]</scope>
    <source>
        <strain evidence="1">HL8</strain>
    </source>
</reference>
<dbReference type="PANTHER" id="PTHR46146:SF4">
    <property type="entry name" value="SERINE_THREONINE-PROTEIN KINASE-LIKE PROTEIN CCR4"/>
    <property type="match status" value="1"/>
</dbReference>
<protein>
    <submittedName>
        <fullName evidence="1">Serine/threonine-protein kinase-like protein ccr4</fullName>
    </submittedName>
</protein>
<accession>A0AAW0MF46</accession>
<name>A0AAW0MF46_QUESU</name>
<organism evidence="1">
    <name type="scientific">Quercus suber</name>
    <name type="common">Cork oak</name>
    <dbReference type="NCBI Taxonomy" id="58331"/>
    <lineage>
        <taxon>Eukaryota</taxon>
        <taxon>Viridiplantae</taxon>
        <taxon>Streptophyta</taxon>
        <taxon>Embryophyta</taxon>
        <taxon>Tracheophyta</taxon>
        <taxon>Spermatophyta</taxon>
        <taxon>Magnoliopsida</taxon>
        <taxon>eudicotyledons</taxon>
        <taxon>Gunneridae</taxon>
        <taxon>Pentapetalae</taxon>
        <taxon>rosids</taxon>
        <taxon>fabids</taxon>
        <taxon>Fagales</taxon>
        <taxon>Fagaceae</taxon>
        <taxon>Quercus</taxon>
    </lineage>
</organism>
<dbReference type="AlphaFoldDB" id="A0AAW0MF46"/>
<sequence>MLFGCKAYHANENDEKRLIVDFVAPYIAQKEIHRFLDPKVPPPTPLEMEALTNVASLALDCVSKECVLRPSMTKVANTVQSTLEGILKGQQ</sequence>
<evidence type="ECO:0000313" key="1">
    <source>
        <dbReference type="EMBL" id="KAK7861566.1"/>
    </source>
</evidence>
<dbReference type="Gene3D" id="1.10.510.10">
    <property type="entry name" value="Transferase(Phosphotransferase) domain 1"/>
    <property type="match status" value="1"/>
</dbReference>
<comment type="caution">
    <text evidence="1">The sequence shown here is derived from an EMBL/GenBank/DDBJ whole genome shotgun (WGS) entry which is preliminary data.</text>
</comment>
<gene>
    <name evidence="1" type="primary">CCR4_1</name>
    <name evidence="1" type="ORF">CFP56_000188</name>
</gene>
<dbReference type="EMBL" id="PKMF04000001">
    <property type="protein sequence ID" value="KAK7861566.1"/>
    <property type="molecule type" value="Genomic_DNA"/>
</dbReference>
<dbReference type="GO" id="GO:0016301">
    <property type="term" value="F:kinase activity"/>
    <property type="evidence" value="ECO:0007669"/>
    <property type="project" value="UniProtKB-KW"/>
</dbReference>
<proteinExistence type="predicted"/>
<reference evidence="1" key="1">
    <citation type="submission" date="2017-12" db="EMBL/GenBank/DDBJ databases">
        <authorList>
            <person name="Barbosa P."/>
            <person name="Usie A."/>
            <person name="Ramos A.M."/>
        </authorList>
    </citation>
    <scope>NUCLEOTIDE SEQUENCE</scope>
    <source>
        <strain evidence="1">HL8</strain>
        <tissue evidence="1">Leaves</tissue>
    </source>
</reference>
<dbReference type="PANTHER" id="PTHR46146">
    <property type="entry name" value="SERINE/THREONINE-PROTEIN KINASE-LIKE PROTEIN CCR4"/>
    <property type="match status" value="1"/>
</dbReference>
<keyword evidence="1" id="KW-0418">Kinase</keyword>